<feature type="domain" description="Adenine deaminase C-terminal" evidence="9">
    <location>
        <begin position="427"/>
        <end position="594"/>
    </location>
</feature>
<dbReference type="HAMAP" id="MF_01518">
    <property type="entry name" value="Adenine_deamin"/>
    <property type="match status" value="1"/>
</dbReference>
<name>A0A497F044_9CREN</name>
<sequence length="602" mass="65646">MTLPSGIPGRSKLHEILDELILTATGKAKADLVIQNGILVNVYTGEIIEKIDIAIKRDRIALIGDAAQTIGPQTKVIDASGKFIVPGLLDGHIHIESTMLTLTEFAKVILPKGTTGVFIDSHEIANVLGVKGVKLMADEARSLPLKVFICIPSCVPATSPEFETSGAEITTKEVEEMLKWEEVVGLAEVMNYPGVIRREEQVLSKIRATIKAGKVVEGHAPKLHGAELCAYAASGVSSCHESTSKDEGIEKLRVGMTLMIREGSAWKDLAEVIKAITEEKLNSRRAVLVSDDRHPEDLITEGHVDHLVRRAIQEGVDPVTAIQMATINVAEHYNLDLHIGGVAPPRYADMLIVDGLEKFKVSKVIADGKLIAENGKLTVNIPKFKYPNYAKNTIKLKKKISPEDFKIKARAHEKVNVRVIVVKEESALTKQAIEELKVENGEVKPNLERDIVKISVVERHKATGNISIGFVKGFNLKRGAAASSVAHDSHNIIVVGASEEDMATAVNKLVEIGGGMIVVLNRRILAMVELPIAGLMSNENAEKVSEKVRSLDAAWRKLGCKMRSPFMTMSILALPVIPELRITDKGLVDVKEFKIVDVLVED</sequence>
<protein>
    <recommendedName>
        <fullName evidence="3 7">Adenine deaminase</fullName>
        <shortName evidence="7">Adenase</shortName>
        <shortName evidence="7">Adenine aminase</shortName>
        <ecNumber evidence="3 7">3.5.4.2</ecNumber>
    </recommendedName>
</protein>
<keyword evidence="4 7" id="KW-0378">Hydrolase</keyword>
<evidence type="ECO:0000256" key="5">
    <source>
        <dbReference type="ARBA" id="ARBA00023211"/>
    </source>
</evidence>
<dbReference type="SUPFAM" id="SSF51338">
    <property type="entry name" value="Composite domain of metallo-dependent hydrolases"/>
    <property type="match status" value="1"/>
</dbReference>
<dbReference type="AlphaFoldDB" id="A0A497F044"/>
<evidence type="ECO:0000313" key="11">
    <source>
        <dbReference type="Proteomes" id="UP000269499"/>
    </source>
</evidence>
<comment type="cofactor">
    <cofactor evidence="1 7">
        <name>Mn(2+)</name>
        <dbReference type="ChEBI" id="CHEBI:29035"/>
    </cofactor>
</comment>
<dbReference type="Proteomes" id="UP000269499">
    <property type="component" value="Unassembled WGS sequence"/>
</dbReference>
<dbReference type="EMBL" id="QMRA01000103">
    <property type="protein sequence ID" value="RLE52689.1"/>
    <property type="molecule type" value="Genomic_DNA"/>
</dbReference>
<dbReference type="InterPro" id="IPR032466">
    <property type="entry name" value="Metal_Hydrolase"/>
</dbReference>
<dbReference type="SUPFAM" id="SSF51556">
    <property type="entry name" value="Metallo-dependent hydrolases"/>
    <property type="match status" value="1"/>
</dbReference>
<dbReference type="EC" id="3.5.4.2" evidence="3 7"/>
<dbReference type="Gene3D" id="2.30.40.10">
    <property type="entry name" value="Urease, subunit C, domain 1"/>
    <property type="match status" value="1"/>
</dbReference>
<evidence type="ECO:0000256" key="3">
    <source>
        <dbReference type="ARBA" id="ARBA00012782"/>
    </source>
</evidence>
<dbReference type="InterPro" id="IPR011059">
    <property type="entry name" value="Metal-dep_hydrolase_composite"/>
</dbReference>
<evidence type="ECO:0000256" key="2">
    <source>
        <dbReference type="ARBA" id="ARBA00006773"/>
    </source>
</evidence>
<dbReference type="FunFam" id="3.20.20.140:FF:000016">
    <property type="entry name" value="Adenine deaminase"/>
    <property type="match status" value="1"/>
</dbReference>
<reference evidence="10 11" key="1">
    <citation type="submission" date="2018-06" db="EMBL/GenBank/DDBJ databases">
        <title>Extensive metabolic versatility and redundancy in microbially diverse, dynamic hydrothermal sediments.</title>
        <authorList>
            <person name="Dombrowski N."/>
            <person name="Teske A."/>
            <person name="Baker B.J."/>
        </authorList>
    </citation>
    <scope>NUCLEOTIDE SEQUENCE [LARGE SCALE GENOMIC DNA]</scope>
    <source>
        <strain evidence="10">B20_G2</strain>
    </source>
</reference>
<organism evidence="10 11">
    <name type="scientific">Thermoproteota archaeon</name>
    <dbReference type="NCBI Taxonomy" id="2056631"/>
    <lineage>
        <taxon>Archaea</taxon>
        <taxon>Thermoproteota</taxon>
    </lineage>
</organism>
<evidence type="ECO:0000256" key="6">
    <source>
        <dbReference type="ARBA" id="ARBA00047720"/>
    </source>
</evidence>
<evidence type="ECO:0000259" key="9">
    <source>
        <dbReference type="Pfam" id="PF13382"/>
    </source>
</evidence>
<feature type="domain" description="Amidohydrolase-related" evidence="8">
    <location>
        <begin position="83"/>
        <end position="370"/>
    </location>
</feature>
<comment type="catalytic activity">
    <reaction evidence="6 7">
        <text>adenine + H2O + H(+) = hypoxanthine + NH4(+)</text>
        <dbReference type="Rhea" id="RHEA:23688"/>
        <dbReference type="ChEBI" id="CHEBI:15377"/>
        <dbReference type="ChEBI" id="CHEBI:15378"/>
        <dbReference type="ChEBI" id="CHEBI:16708"/>
        <dbReference type="ChEBI" id="CHEBI:17368"/>
        <dbReference type="ChEBI" id="CHEBI:28938"/>
        <dbReference type="EC" id="3.5.4.2"/>
    </reaction>
</comment>
<dbReference type="PANTHER" id="PTHR11113:SF2">
    <property type="entry name" value="ADENINE DEAMINASE"/>
    <property type="match status" value="1"/>
</dbReference>
<dbReference type="NCBIfam" id="TIGR01178">
    <property type="entry name" value="ade"/>
    <property type="match status" value="1"/>
</dbReference>
<evidence type="ECO:0000259" key="8">
    <source>
        <dbReference type="Pfam" id="PF01979"/>
    </source>
</evidence>
<dbReference type="CDD" id="cd01295">
    <property type="entry name" value="AdeC"/>
    <property type="match status" value="1"/>
</dbReference>
<dbReference type="InterPro" id="IPR026912">
    <property type="entry name" value="Adenine_deam_C"/>
</dbReference>
<dbReference type="GO" id="GO:0000034">
    <property type="term" value="F:adenine deaminase activity"/>
    <property type="evidence" value="ECO:0007669"/>
    <property type="project" value="UniProtKB-UniRule"/>
</dbReference>
<dbReference type="GO" id="GO:0006146">
    <property type="term" value="P:adenine catabolic process"/>
    <property type="evidence" value="ECO:0007669"/>
    <property type="project" value="InterPro"/>
</dbReference>
<keyword evidence="5 7" id="KW-0464">Manganese</keyword>
<dbReference type="Gene3D" id="3.20.20.140">
    <property type="entry name" value="Metal-dependent hydrolases"/>
    <property type="match status" value="1"/>
</dbReference>
<gene>
    <name evidence="7 10" type="primary">ade</name>
    <name evidence="10" type="ORF">DRJ26_04390</name>
</gene>
<evidence type="ECO:0000256" key="4">
    <source>
        <dbReference type="ARBA" id="ARBA00022801"/>
    </source>
</evidence>
<evidence type="ECO:0000313" key="10">
    <source>
        <dbReference type="EMBL" id="RLE52689.1"/>
    </source>
</evidence>
<dbReference type="InterPro" id="IPR006679">
    <property type="entry name" value="Adenine_deam"/>
</dbReference>
<dbReference type="PANTHER" id="PTHR11113">
    <property type="entry name" value="N-ACETYLGLUCOSAMINE-6-PHOSPHATE DEACETYLASE"/>
    <property type="match status" value="1"/>
</dbReference>
<dbReference type="InterPro" id="IPR006680">
    <property type="entry name" value="Amidohydro-rel"/>
</dbReference>
<accession>A0A497F044</accession>
<comment type="similarity">
    <text evidence="2 7">Belongs to the metallo-dependent hydrolases superfamily. Adenine deaminase family.</text>
</comment>
<dbReference type="Pfam" id="PF01979">
    <property type="entry name" value="Amidohydro_1"/>
    <property type="match status" value="1"/>
</dbReference>
<dbReference type="Pfam" id="PF13382">
    <property type="entry name" value="Adenine_deam_C"/>
    <property type="match status" value="1"/>
</dbReference>
<comment type="caution">
    <text evidence="10">The sequence shown here is derived from an EMBL/GenBank/DDBJ whole genome shotgun (WGS) entry which is preliminary data.</text>
</comment>
<evidence type="ECO:0000256" key="7">
    <source>
        <dbReference type="HAMAP-Rule" id="MF_01518"/>
    </source>
</evidence>
<proteinExistence type="inferred from homology"/>
<evidence type="ECO:0000256" key="1">
    <source>
        <dbReference type="ARBA" id="ARBA00001936"/>
    </source>
</evidence>